<evidence type="ECO:0000256" key="1">
    <source>
        <dbReference type="ARBA" id="ARBA00006395"/>
    </source>
</evidence>
<dbReference type="InterPro" id="IPR042470">
    <property type="entry name" value="RMI1_N_C_sf"/>
</dbReference>
<feature type="compositionally biased region" description="Polar residues" evidence="8">
    <location>
        <begin position="605"/>
        <end position="617"/>
    </location>
</feature>
<dbReference type="InterPro" id="IPR032451">
    <property type="entry name" value="SMARCC_C"/>
</dbReference>
<evidence type="ECO:0000256" key="7">
    <source>
        <dbReference type="ARBA" id="ARBA00077519"/>
    </source>
</evidence>
<dbReference type="GO" id="GO:0000712">
    <property type="term" value="P:resolution of meiotic recombination intermediates"/>
    <property type="evidence" value="ECO:0007669"/>
    <property type="project" value="TreeGrafter"/>
</dbReference>
<dbReference type="InterPro" id="IPR013894">
    <property type="entry name" value="RMI1_OB"/>
</dbReference>
<feature type="region of interest" description="Disordered" evidence="8">
    <location>
        <begin position="654"/>
        <end position="688"/>
    </location>
</feature>
<accession>A0A5N6NL01</accession>
<dbReference type="CDD" id="cd00167">
    <property type="entry name" value="SANT"/>
    <property type="match status" value="1"/>
</dbReference>
<dbReference type="Pfam" id="PF16495">
    <property type="entry name" value="SWIRM-assoc_1"/>
    <property type="match status" value="1"/>
</dbReference>
<evidence type="ECO:0000313" key="13">
    <source>
        <dbReference type="Proteomes" id="UP000326396"/>
    </source>
</evidence>
<dbReference type="EMBL" id="SZYD01000011">
    <property type="protein sequence ID" value="KAD4889113.1"/>
    <property type="molecule type" value="Genomic_DNA"/>
</dbReference>
<dbReference type="Pfam" id="PF08585">
    <property type="entry name" value="RMI1_N_C"/>
    <property type="match status" value="1"/>
</dbReference>
<dbReference type="Pfam" id="PF04433">
    <property type="entry name" value="SWIRM"/>
    <property type="match status" value="1"/>
</dbReference>
<dbReference type="InterPro" id="IPR001005">
    <property type="entry name" value="SANT/Myb"/>
</dbReference>
<dbReference type="PROSITE" id="PS51293">
    <property type="entry name" value="SANT"/>
    <property type="match status" value="1"/>
</dbReference>
<evidence type="ECO:0000313" key="12">
    <source>
        <dbReference type="EMBL" id="KAD4889113.1"/>
    </source>
</evidence>
<feature type="domain" description="Myb-like" evidence="9">
    <location>
        <begin position="246"/>
        <end position="281"/>
    </location>
</feature>
<feature type="region of interest" description="Disordered" evidence="8">
    <location>
        <begin position="597"/>
        <end position="617"/>
    </location>
</feature>
<evidence type="ECO:0000256" key="2">
    <source>
        <dbReference type="ARBA" id="ARBA00018987"/>
    </source>
</evidence>
<dbReference type="GO" id="GO:0000166">
    <property type="term" value="F:nucleotide binding"/>
    <property type="evidence" value="ECO:0007669"/>
    <property type="project" value="InterPro"/>
</dbReference>
<dbReference type="InterPro" id="IPR036388">
    <property type="entry name" value="WH-like_DNA-bd_sf"/>
</dbReference>
<gene>
    <name evidence="12" type="ORF">E3N88_21186</name>
</gene>
<proteinExistence type="inferred from homology"/>
<name>A0A5N6NL01_9ASTR</name>
<organism evidence="12 13">
    <name type="scientific">Mikania micrantha</name>
    <name type="common">bitter vine</name>
    <dbReference type="NCBI Taxonomy" id="192012"/>
    <lineage>
        <taxon>Eukaryota</taxon>
        <taxon>Viridiplantae</taxon>
        <taxon>Streptophyta</taxon>
        <taxon>Embryophyta</taxon>
        <taxon>Tracheophyta</taxon>
        <taxon>Spermatophyta</taxon>
        <taxon>Magnoliopsida</taxon>
        <taxon>eudicotyledons</taxon>
        <taxon>Gunneridae</taxon>
        <taxon>Pentapetalae</taxon>
        <taxon>asterids</taxon>
        <taxon>campanulids</taxon>
        <taxon>Asterales</taxon>
        <taxon>Asteraceae</taxon>
        <taxon>Asteroideae</taxon>
        <taxon>Heliantheae alliance</taxon>
        <taxon>Eupatorieae</taxon>
        <taxon>Mikania</taxon>
    </lineage>
</organism>
<dbReference type="GO" id="GO:0031422">
    <property type="term" value="C:RecQ family helicase-topoisomerase III complex"/>
    <property type="evidence" value="ECO:0007669"/>
    <property type="project" value="TreeGrafter"/>
</dbReference>
<dbReference type="OrthoDB" id="341511at2759"/>
<dbReference type="FunFam" id="1.10.10.10:FF:000020">
    <property type="entry name" value="SWI/SNF complex subunit SMARCC2 isoform c"/>
    <property type="match status" value="1"/>
</dbReference>
<dbReference type="SMART" id="SM01161">
    <property type="entry name" value="DUF1767"/>
    <property type="match status" value="1"/>
</dbReference>
<comment type="caution">
    <text evidence="12">The sequence shown here is derived from an EMBL/GenBank/DDBJ whole genome shotgun (WGS) entry which is preliminary data.</text>
</comment>
<reference evidence="12 13" key="1">
    <citation type="submission" date="2019-05" db="EMBL/GenBank/DDBJ databases">
        <title>Mikania micrantha, genome provides insights into the molecular mechanism of rapid growth.</title>
        <authorList>
            <person name="Liu B."/>
        </authorList>
    </citation>
    <scope>NUCLEOTIDE SEQUENCE [LARGE SCALE GENOMIC DNA]</scope>
    <source>
        <strain evidence="12">NLD-2019</strain>
        <tissue evidence="12">Leaf</tissue>
    </source>
</reference>
<evidence type="ECO:0000259" key="9">
    <source>
        <dbReference type="PROSITE" id="PS50090"/>
    </source>
</evidence>
<keyword evidence="4" id="KW-0805">Transcription regulation</keyword>
<feature type="domain" description="SWIRM" evidence="10">
    <location>
        <begin position="25"/>
        <end position="122"/>
    </location>
</feature>
<dbReference type="AlphaFoldDB" id="A0A5N6NL01"/>
<evidence type="ECO:0000256" key="5">
    <source>
        <dbReference type="ARBA" id="ARBA00023163"/>
    </source>
</evidence>
<dbReference type="InterPro" id="IPR007526">
    <property type="entry name" value="SWIRM"/>
</dbReference>
<dbReference type="SMART" id="SM00717">
    <property type="entry name" value="SANT"/>
    <property type="match status" value="1"/>
</dbReference>
<dbReference type="PROSITE" id="PS50090">
    <property type="entry name" value="MYB_LIKE"/>
    <property type="match status" value="1"/>
</dbReference>
<evidence type="ECO:0000256" key="6">
    <source>
        <dbReference type="ARBA" id="ARBA00023242"/>
    </source>
</evidence>
<dbReference type="GO" id="GO:0016604">
    <property type="term" value="C:nuclear body"/>
    <property type="evidence" value="ECO:0007669"/>
    <property type="project" value="TreeGrafter"/>
</dbReference>
<evidence type="ECO:0000256" key="3">
    <source>
        <dbReference type="ARBA" id="ARBA00022473"/>
    </source>
</evidence>
<dbReference type="InterPro" id="IPR017884">
    <property type="entry name" value="SANT_dom"/>
</dbReference>
<comment type="similarity">
    <text evidence="1">Belongs to the RMI1 family.</text>
</comment>
<dbReference type="Gene3D" id="1.10.10.10">
    <property type="entry name" value="Winged helix-like DNA-binding domain superfamily/Winged helix DNA-binding domain"/>
    <property type="match status" value="1"/>
</dbReference>
<keyword evidence="13" id="KW-1185">Reference proteome</keyword>
<keyword evidence="5" id="KW-0804">Transcription</keyword>
<feature type="compositionally biased region" description="Low complexity" evidence="8">
    <location>
        <begin position="668"/>
        <end position="680"/>
    </location>
</feature>
<dbReference type="InterPro" id="IPR009057">
    <property type="entry name" value="Homeodomain-like_sf"/>
</dbReference>
<dbReference type="InterPro" id="IPR032199">
    <property type="entry name" value="RMI1_C"/>
</dbReference>
<dbReference type="Pfam" id="PF16099">
    <property type="entry name" value="RMI1_C"/>
    <property type="match status" value="1"/>
</dbReference>
<keyword evidence="6" id="KW-0539">Nucleus</keyword>
<dbReference type="PROSITE" id="PS50934">
    <property type="entry name" value="SWIRM"/>
    <property type="match status" value="1"/>
</dbReference>
<dbReference type="PANTHER" id="PTHR14790:SF15">
    <property type="entry name" value="RECQ-MEDIATED GENOME INSTABILITY PROTEIN 1"/>
    <property type="match status" value="1"/>
</dbReference>
<evidence type="ECO:0000259" key="11">
    <source>
        <dbReference type="PROSITE" id="PS51293"/>
    </source>
</evidence>
<dbReference type="Gene3D" id="1.10.10.60">
    <property type="entry name" value="Homeodomain-like"/>
    <property type="match status" value="1"/>
</dbReference>
<dbReference type="Proteomes" id="UP000326396">
    <property type="component" value="Linkage Group LG19"/>
</dbReference>
<evidence type="ECO:0000259" key="10">
    <source>
        <dbReference type="PROSITE" id="PS50934"/>
    </source>
</evidence>
<protein>
    <recommendedName>
        <fullName evidence="2">RecQ-mediated genome instability protein 1</fullName>
    </recommendedName>
    <alternativeName>
        <fullName evidence="7">BLM-associated protein of 75 kDa homolog</fullName>
    </alternativeName>
</protein>
<dbReference type="PANTHER" id="PTHR14790">
    <property type="entry name" value="RECQ-MEDIATED GENOME INSTABILITY PROTEIN 1 RMI1"/>
    <property type="match status" value="1"/>
</dbReference>
<keyword evidence="3" id="KW-0217">Developmental protein</keyword>
<dbReference type="GO" id="GO:0000724">
    <property type="term" value="P:double-strand break repair via homologous recombination"/>
    <property type="evidence" value="ECO:0007669"/>
    <property type="project" value="TreeGrafter"/>
</dbReference>
<dbReference type="Gene3D" id="2.40.50.770">
    <property type="entry name" value="RecQ-mediated genome instability protein Rmi1, C-terminal domain"/>
    <property type="match status" value="1"/>
</dbReference>
<feature type="domain" description="SANT" evidence="11">
    <location>
        <begin position="247"/>
        <end position="293"/>
    </location>
</feature>
<dbReference type="SUPFAM" id="SSF46689">
    <property type="entry name" value="Homeodomain-like"/>
    <property type="match status" value="2"/>
</dbReference>
<sequence length="1213" mass="135354">MESSNHQFLKPFLPADDHRFQFELYTIPSNSAWFSWDNIHEIERTSLKEFFDGSSFTRNPRAYKEYRDFIISKYREDPSRRLTFSDVRKSLVGDVNYLLKVFLFLEKWGLINFAAGDDCDLIREDVDEGSWKIKVEEGPPHGVRVVAIPNSLKPVSLPASNGSRMGENDFKMPPLSSHSDVYQELIELICGNCKEQCESGHYEYMKDECSIICTKCFQNGSYGNNRYADDYKFIDHIPDNRAPVASWTEEETLHLLESVLKHGDDWDLVAQNVQTKSKQDCISKLLQLPFGHIMLGSTYNRHSNNGKQGPPVLQEIKDAGSQDVEIENKSQQNGDADIEGPPLKRICVEPISDSSSPKMEQTDKEDAQVTPCLPYTEEIREKDGEICKLKNQKHLPNVNNSLMQQVAHISAIVGPHVIASAADAAVTALCDENEIPKEIYDSEENESKLLLSTQSLESERTAQCNGLELDARPSESEKGVIPLPLRMRAASATALGAAAAHAKLLAVQEDREIERLVSTIINEQMKKLQYKMGLLKELEVMMEKEYNQMVELEDSLLTERINVVQMVIDGGIMEGKRSPLLTTMSSRRRLRVVCSSDEEDDVQEVHSQPQQHNGIESETINLQGVTINSLNSNPTNPSDSVQIEISDEEFIDATEDLSNSPPPPPPDRSVTSSESSTRSSAGLNQTSDSPISRILEDLGLRLRGEWLDSCLRALQTAIPGFSSFDATKKAKLCFEKFLDSDMNYCGAGLLPNNVHQMHLVDLPGPFVLQVDEIVNISQPLRERYKKANPGLKRCLKLSMTDGIQRVFGMEYQPIKDLDALAPAGLKIAISNVNIRHGLLMLVPEVFQVLGGLVEELDAARQRLVAEVNKPPRGRRTRTGVVPPLATRATRAAWPTNDVHVSMPLNNPVLQSTTPMQVDTQVPVNGVVSTNSAVPVNGVVSTNFAVPVNDRVSSNSAIPVQREYVAHQPPRTEVESLISTHRMNTDHLSSTDTTANSVNMNIEIASSTVPTIRETVETTPMRVREEATIPVHLTSHVAVSDDEDVHMADTSSENPFTYLVNLSVKWAETEDKASHVEGKIKCIVTGVKQFQYKKRNTYELQVYVDDGSLISEILIDHNIVQKKIGYSPEEINTALSSSDPSRVQDMKNIMKQFQVYLVNFEGIMVVRINEASSLPVAIEMQQGCSLSDAWLLLGRLQTRNDDQRSQLDPIILSP</sequence>
<evidence type="ECO:0000256" key="8">
    <source>
        <dbReference type="SAM" id="MobiDB-lite"/>
    </source>
</evidence>
<dbReference type="FunFam" id="2.40.50.770:FF:000004">
    <property type="entry name" value="RecQ-mediated instability protein (DUF1767)"/>
    <property type="match status" value="1"/>
</dbReference>
<dbReference type="Pfam" id="PF00249">
    <property type="entry name" value="Myb_DNA-binding"/>
    <property type="match status" value="1"/>
</dbReference>
<evidence type="ECO:0000256" key="4">
    <source>
        <dbReference type="ARBA" id="ARBA00023015"/>
    </source>
</evidence>